<comment type="caution">
    <text evidence="2">The sequence shown here is derived from an EMBL/GenBank/DDBJ whole genome shotgun (WGS) entry which is preliminary data.</text>
</comment>
<keyword evidence="2" id="KW-0238">DNA-binding</keyword>
<dbReference type="AlphaFoldDB" id="A0A392UXI7"/>
<feature type="region of interest" description="Disordered" evidence="1">
    <location>
        <begin position="36"/>
        <end position="59"/>
    </location>
</feature>
<proteinExistence type="predicted"/>
<dbReference type="GO" id="GO:0003677">
    <property type="term" value="F:DNA binding"/>
    <property type="evidence" value="ECO:0007669"/>
    <property type="project" value="UniProtKB-KW"/>
</dbReference>
<organism evidence="2 3">
    <name type="scientific">Trifolium medium</name>
    <dbReference type="NCBI Taxonomy" id="97028"/>
    <lineage>
        <taxon>Eukaryota</taxon>
        <taxon>Viridiplantae</taxon>
        <taxon>Streptophyta</taxon>
        <taxon>Embryophyta</taxon>
        <taxon>Tracheophyta</taxon>
        <taxon>Spermatophyta</taxon>
        <taxon>Magnoliopsida</taxon>
        <taxon>eudicotyledons</taxon>
        <taxon>Gunneridae</taxon>
        <taxon>Pentapetalae</taxon>
        <taxon>rosids</taxon>
        <taxon>fabids</taxon>
        <taxon>Fabales</taxon>
        <taxon>Fabaceae</taxon>
        <taxon>Papilionoideae</taxon>
        <taxon>50 kb inversion clade</taxon>
        <taxon>NPAAA clade</taxon>
        <taxon>Hologalegina</taxon>
        <taxon>IRL clade</taxon>
        <taxon>Trifolieae</taxon>
        <taxon>Trifolium</taxon>
    </lineage>
</organism>
<evidence type="ECO:0000313" key="2">
    <source>
        <dbReference type="EMBL" id="MCI80754.1"/>
    </source>
</evidence>
<dbReference type="EMBL" id="LXQA011002553">
    <property type="protein sequence ID" value="MCI80754.1"/>
    <property type="molecule type" value="Genomic_DNA"/>
</dbReference>
<accession>A0A392UXI7</accession>
<feature type="non-terminal residue" evidence="2">
    <location>
        <position position="74"/>
    </location>
</feature>
<evidence type="ECO:0000256" key="1">
    <source>
        <dbReference type="SAM" id="MobiDB-lite"/>
    </source>
</evidence>
<reference evidence="2 3" key="1">
    <citation type="journal article" date="2018" name="Front. Plant Sci.">
        <title>Red Clover (Trifolium pratense) and Zigzag Clover (T. medium) - A Picture of Genomic Similarities and Differences.</title>
        <authorList>
            <person name="Dluhosova J."/>
            <person name="Istvanek J."/>
            <person name="Nedelnik J."/>
            <person name="Repkova J."/>
        </authorList>
    </citation>
    <scope>NUCLEOTIDE SEQUENCE [LARGE SCALE GENOMIC DNA]</scope>
    <source>
        <strain evidence="3">cv. 10/8</strain>
        <tissue evidence="2">Leaf</tissue>
    </source>
</reference>
<name>A0A392UXI7_9FABA</name>
<sequence length="74" mass="8180">DPLLASGDAIVPFTVTADSDSDEQSDLECLKRVQSLYQPNKDTLPPPQPTTATADDDEDDFETVRAIFKRFSAY</sequence>
<dbReference type="Proteomes" id="UP000265520">
    <property type="component" value="Unassembled WGS sequence"/>
</dbReference>
<keyword evidence="3" id="KW-1185">Reference proteome</keyword>
<protein>
    <submittedName>
        <fullName evidence="2">Myb-like DNA-binding protein BAS1</fullName>
    </submittedName>
</protein>
<feature type="non-terminal residue" evidence="2">
    <location>
        <position position="1"/>
    </location>
</feature>
<evidence type="ECO:0000313" key="3">
    <source>
        <dbReference type="Proteomes" id="UP000265520"/>
    </source>
</evidence>